<comment type="caution">
    <text evidence="1">The sequence shown here is derived from an EMBL/GenBank/DDBJ whole genome shotgun (WGS) entry which is preliminary data.</text>
</comment>
<accession>A0AAD9U3U7</accession>
<protein>
    <recommendedName>
        <fullName evidence="3">J domain-containing protein</fullName>
    </recommendedName>
</protein>
<dbReference type="Proteomes" id="UP001280121">
    <property type="component" value="Unassembled WGS sequence"/>
</dbReference>
<organism evidence="1 2">
    <name type="scientific">Dipteronia dyeriana</name>
    <dbReference type="NCBI Taxonomy" id="168575"/>
    <lineage>
        <taxon>Eukaryota</taxon>
        <taxon>Viridiplantae</taxon>
        <taxon>Streptophyta</taxon>
        <taxon>Embryophyta</taxon>
        <taxon>Tracheophyta</taxon>
        <taxon>Spermatophyta</taxon>
        <taxon>Magnoliopsida</taxon>
        <taxon>eudicotyledons</taxon>
        <taxon>Gunneridae</taxon>
        <taxon>Pentapetalae</taxon>
        <taxon>rosids</taxon>
        <taxon>malvids</taxon>
        <taxon>Sapindales</taxon>
        <taxon>Sapindaceae</taxon>
        <taxon>Hippocastanoideae</taxon>
        <taxon>Acereae</taxon>
        <taxon>Dipteronia</taxon>
    </lineage>
</organism>
<proteinExistence type="predicted"/>
<dbReference type="EMBL" id="JANJYI010000005">
    <property type="protein sequence ID" value="KAK2647347.1"/>
    <property type="molecule type" value="Genomic_DNA"/>
</dbReference>
<evidence type="ECO:0008006" key="3">
    <source>
        <dbReference type="Google" id="ProtNLM"/>
    </source>
</evidence>
<sequence length="126" mass="14143">MAELFVNAELIDAAIYCLVCARSKNLNIAGIDCYMDAYSIHKLVASNINFAYGILDVKDSRMPVSMRSENVTSAGLALMFHPHKFHSVAAEGAMKMTNATWELLSDPRRREEYNKMMGYAPCIQQM</sequence>
<evidence type="ECO:0000313" key="1">
    <source>
        <dbReference type="EMBL" id="KAK2647347.1"/>
    </source>
</evidence>
<evidence type="ECO:0000313" key="2">
    <source>
        <dbReference type="Proteomes" id="UP001280121"/>
    </source>
</evidence>
<reference evidence="1" key="1">
    <citation type="journal article" date="2023" name="Plant J.">
        <title>Genome sequences and population genomics provide insights into the demographic history, inbreeding, and mutation load of two 'living fossil' tree species of Dipteronia.</title>
        <authorList>
            <person name="Feng Y."/>
            <person name="Comes H.P."/>
            <person name="Chen J."/>
            <person name="Zhu S."/>
            <person name="Lu R."/>
            <person name="Zhang X."/>
            <person name="Li P."/>
            <person name="Qiu J."/>
            <person name="Olsen K.M."/>
            <person name="Qiu Y."/>
        </authorList>
    </citation>
    <scope>NUCLEOTIDE SEQUENCE</scope>
    <source>
        <strain evidence="1">KIB01</strain>
    </source>
</reference>
<name>A0AAD9U3U7_9ROSI</name>
<gene>
    <name evidence="1" type="ORF">Ddye_014836</name>
</gene>
<dbReference type="InterPro" id="IPR036869">
    <property type="entry name" value="J_dom_sf"/>
</dbReference>
<dbReference type="Gene3D" id="1.10.287.110">
    <property type="entry name" value="DnaJ domain"/>
    <property type="match status" value="1"/>
</dbReference>
<dbReference type="AlphaFoldDB" id="A0AAD9U3U7"/>
<dbReference type="SUPFAM" id="SSF46565">
    <property type="entry name" value="Chaperone J-domain"/>
    <property type="match status" value="1"/>
</dbReference>
<keyword evidence="2" id="KW-1185">Reference proteome</keyword>